<dbReference type="Proteomes" id="UP000679992">
    <property type="component" value="Unassembled WGS sequence"/>
</dbReference>
<gene>
    <name evidence="1" type="ORF">J42TS3_19820</name>
</gene>
<dbReference type="EMBL" id="BOSL01000005">
    <property type="protein sequence ID" value="GIP52947.1"/>
    <property type="molecule type" value="Genomic_DNA"/>
</dbReference>
<evidence type="ECO:0000313" key="2">
    <source>
        <dbReference type="Proteomes" id="UP000679992"/>
    </source>
</evidence>
<organism evidence="1 2">
    <name type="scientific">Paenibacillus vini</name>
    <dbReference type="NCBI Taxonomy" id="1476024"/>
    <lineage>
        <taxon>Bacteria</taxon>
        <taxon>Bacillati</taxon>
        <taxon>Bacillota</taxon>
        <taxon>Bacilli</taxon>
        <taxon>Bacillales</taxon>
        <taxon>Paenibacillaceae</taxon>
        <taxon>Paenibacillus</taxon>
    </lineage>
</organism>
<name>A0ABQ4MBB5_9BACL</name>
<dbReference type="RefSeq" id="WP_213654628.1">
    <property type="nucleotide sequence ID" value="NZ_BOSL01000005.1"/>
</dbReference>
<comment type="caution">
    <text evidence="1">The sequence shown here is derived from an EMBL/GenBank/DDBJ whole genome shotgun (WGS) entry which is preliminary data.</text>
</comment>
<accession>A0ABQ4MBB5</accession>
<keyword evidence="2" id="KW-1185">Reference proteome</keyword>
<reference evidence="1 2" key="1">
    <citation type="submission" date="2021-03" db="EMBL/GenBank/DDBJ databases">
        <title>Antimicrobial resistance genes in bacteria isolated from Japanese honey, and their potential for conferring macrolide and lincosamide resistance in the American foulbrood pathogen Paenibacillus larvae.</title>
        <authorList>
            <person name="Okamoto M."/>
            <person name="Kumagai M."/>
            <person name="Kanamori H."/>
            <person name="Takamatsu D."/>
        </authorList>
    </citation>
    <scope>NUCLEOTIDE SEQUENCE [LARGE SCALE GENOMIC DNA]</scope>
    <source>
        <strain evidence="1 2">J42TS3</strain>
    </source>
</reference>
<protein>
    <submittedName>
        <fullName evidence="1">Uncharacterized protein</fullName>
    </submittedName>
</protein>
<evidence type="ECO:0000313" key="1">
    <source>
        <dbReference type="EMBL" id="GIP52947.1"/>
    </source>
</evidence>
<sequence length="85" mass="9987">MDIQKIITNLDYDSAYTITFGSIDNQKCYDLWLDKEDTSYCLQEIYMLDGIPDEVGDTITYSRSEIARKLTEFSSQEQFHIREVD</sequence>
<proteinExistence type="predicted"/>